<evidence type="ECO:0000256" key="1">
    <source>
        <dbReference type="SAM" id="MobiDB-lite"/>
    </source>
</evidence>
<feature type="compositionally biased region" description="Acidic residues" evidence="1">
    <location>
        <begin position="74"/>
        <end position="85"/>
    </location>
</feature>
<protein>
    <submittedName>
        <fullName evidence="2">Uncharacterized protein</fullName>
    </submittedName>
</protein>
<feature type="region of interest" description="Disordered" evidence="1">
    <location>
        <begin position="63"/>
        <end position="104"/>
    </location>
</feature>
<comment type="caution">
    <text evidence="2">The sequence shown here is derived from an EMBL/GenBank/DDBJ whole genome shotgun (WGS) entry which is preliminary data.</text>
</comment>
<evidence type="ECO:0000313" key="2">
    <source>
        <dbReference type="EMBL" id="CAH3150357.1"/>
    </source>
</evidence>
<dbReference type="GO" id="GO:0045944">
    <property type="term" value="P:positive regulation of transcription by RNA polymerase II"/>
    <property type="evidence" value="ECO:0007669"/>
    <property type="project" value="TreeGrafter"/>
</dbReference>
<dbReference type="InterPro" id="IPR051647">
    <property type="entry name" value="Mediator_comp_sub12"/>
</dbReference>
<feature type="non-terminal residue" evidence="2">
    <location>
        <position position="1"/>
    </location>
</feature>
<keyword evidence="3" id="KW-1185">Reference proteome</keyword>
<dbReference type="GO" id="GO:0016592">
    <property type="term" value="C:mediator complex"/>
    <property type="evidence" value="ECO:0007669"/>
    <property type="project" value="TreeGrafter"/>
</dbReference>
<dbReference type="Proteomes" id="UP001159428">
    <property type="component" value="Unassembled WGS sequence"/>
</dbReference>
<feature type="non-terminal residue" evidence="2">
    <location>
        <position position="104"/>
    </location>
</feature>
<dbReference type="PANTHER" id="PTHR46007:SF11">
    <property type="entry name" value="MEDIATOR OF RNA POLYMERASE II TRANSCRIPTION SUBUNIT 12"/>
    <property type="match status" value="1"/>
</dbReference>
<feature type="compositionally biased region" description="Polar residues" evidence="1">
    <location>
        <begin position="94"/>
        <end position="104"/>
    </location>
</feature>
<organism evidence="2 3">
    <name type="scientific">Pocillopora meandrina</name>
    <dbReference type="NCBI Taxonomy" id="46732"/>
    <lineage>
        <taxon>Eukaryota</taxon>
        <taxon>Metazoa</taxon>
        <taxon>Cnidaria</taxon>
        <taxon>Anthozoa</taxon>
        <taxon>Hexacorallia</taxon>
        <taxon>Scleractinia</taxon>
        <taxon>Astrocoeniina</taxon>
        <taxon>Pocilloporidae</taxon>
        <taxon>Pocillopora</taxon>
    </lineage>
</organism>
<dbReference type="AlphaFoldDB" id="A0AAU9XMK8"/>
<evidence type="ECO:0000313" key="3">
    <source>
        <dbReference type="Proteomes" id="UP001159428"/>
    </source>
</evidence>
<dbReference type="PANTHER" id="PTHR46007">
    <property type="entry name" value="MEDIATOR OF RNA POLYMERASE II TRANSCRIPTION SUBUNIT 12"/>
    <property type="match status" value="1"/>
</dbReference>
<gene>
    <name evidence="2" type="ORF">PMEA_00024749</name>
</gene>
<dbReference type="GO" id="GO:0003713">
    <property type="term" value="F:transcription coactivator activity"/>
    <property type="evidence" value="ECO:0007669"/>
    <property type="project" value="TreeGrafter"/>
</dbReference>
<sequence>HLYQGLQITGKQRISAWELMEGYKNPSPLSWAWFGAVRIERKPLRYEQDFRRLLHHTHPRRRPLSYFLSPAPDKEDEQDEEEDRIELDAAAADKSSQPATPQTP</sequence>
<name>A0AAU9XMK8_9CNID</name>
<reference evidence="2 3" key="1">
    <citation type="submission" date="2022-05" db="EMBL/GenBank/DDBJ databases">
        <authorList>
            <consortium name="Genoscope - CEA"/>
            <person name="William W."/>
        </authorList>
    </citation>
    <scope>NUCLEOTIDE SEQUENCE [LARGE SCALE GENOMIC DNA]</scope>
</reference>
<dbReference type="EMBL" id="CALNXJ010000047">
    <property type="protein sequence ID" value="CAH3150357.1"/>
    <property type="molecule type" value="Genomic_DNA"/>
</dbReference>
<proteinExistence type="predicted"/>
<accession>A0AAU9XMK8</accession>